<gene>
    <name evidence="1" type="ORF">L1994_02000</name>
</gene>
<sequence>MSSEDGDYCSICGGIPPDKITTKKILIDGKATGIENLDFILENVRELNLKNDKEIVKEIMVRVKKFNYVPTKKENLYADALLKEYLKV</sequence>
<organism evidence="1 2">
    <name type="scientific">Methanomicrobium antiquum</name>
    <dbReference type="NCBI Taxonomy" id="487686"/>
    <lineage>
        <taxon>Archaea</taxon>
        <taxon>Methanobacteriati</taxon>
        <taxon>Methanobacteriota</taxon>
        <taxon>Stenosarchaea group</taxon>
        <taxon>Methanomicrobia</taxon>
        <taxon>Methanomicrobiales</taxon>
        <taxon>Methanomicrobiaceae</taxon>
        <taxon>Methanomicrobium</taxon>
    </lineage>
</organism>
<name>A0AAF0FRF5_9EURY</name>
<dbReference type="Proteomes" id="UP001218895">
    <property type="component" value="Chromosome"/>
</dbReference>
<proteinExistence type="predicted"/>
<dbReference type="RefSeq" id="WP_278100026.1">
    <property type="nucleotide sequence ID" value="NZ_CP091092.1"/>
</dbReference>
<protein>
    <submittedName>
        <fullName evidence="1">NAC family transcription factor</fullName>
    </submittedName>
</protein>
<dbReference type="KEGG" id="manq:L1994_02000"/>
<evidence type="ECO:0000313" key="1">
    <source>
        <dbReference type="EMBL" id="WFN37187.1"/>
    </source>
</evidence>
<dbReference type="GeneID" id="79949129"/>
<reference evidence="1" key="1">
    <citation type="submission" date="2022-01" db="EMBL/GenBank/DDBJ databases">
        <title>Complete genome of Methanomicrobium antiquum DSM 21220.</title>
        <authorList>
            <person name="Chen S.-C."/>
            <person name="You Y.-T."/>
            <person name="Zhou Y.-Z."/>
            <person name="Lai M.-C."/>
        </authorList>
    </citation>
    <scope>NUCLEOTIDE SEQUENCE</scope>
    <source>
        <strain evidence="1">DSM 21220</strain>
    </source>
</reference>
<evidence type="ECO:0000313" key="2">
    <source>
        <dbReference type="Proteomes" id="UP001218895"/>
    </source>
</evidence>
<dbReference type="EMBL" id="CP091092">
    <property type="protein sequence ID" value="WFN37187.1"/>
    <property type="molecule type" value="Genomic_DNA"/>
</dbReference>
<dbReference type="AlphaFoldDB" id="A0AAF0FRF5"/>
<keyword evidence="2" id="KW-1185">Reference proteome</keyword>
<accession>A0AAF0FRF5</accession>